<accession>A0A0S4JBR4</accession>
<reference evidence="2" key="1">
    <citation type="submission" date="2015-09" db="EMBL/GenBank/DDBJ databases">
        <authorList>
            <consortium name="Pathogen Informatics"/>
        </authorList>
    </citation>
    <scope>NUCLEOTIDE SEQUENCE [LARGE SCALE GENOMIC DNA]</scope>
    <source>
        <strain evidence="2">Lake Konstanz</strain>
    </source>
</reference>
<dbReference type="AlphaFoldDB" id="A0A0S4JBR4"/>
<dbReference type="EMBL" id="CYKH01001344">
    <property type="protein sequence ID" value="CUG86624.1"/>
    <property type="molecule type" value="Genomic_DNA"/>
</dbReference>
<gene>
    <name evidence="1" type="ORF">BSAL_93980</name>
</gene>
<dbReference type="VEuPathDB" id="TriTrypDB:BSAL_93980"/>
<name>A0A0S4JBR4_BODSA</name>
<sequence>MISFVEGQDLSVPTASLKSLTKSLNRDASLVLPLAANSPRVMPAAHQGQGLTEASWRFVFTYMSMLVSVPDEGSVKFSQKLIEKIGRDSQALLKTREVPQLAGGNKSAGALLTAVANLSLHDCLRYDKREEVRRQLGLSVVIESFCFLIVGQESCITNEALLTLWKHYFDGDASGRFSFFALEAILFSARGIRCRSIVNSLLPKAKAFIASVAKNEDQGLLSVALYCSSFRNAGNIEILRKAGIVGSIRENPAQCCTLLDACLVGNHNAVEMILYENVNGAPPIEAVKISVEKKFPKCVDALITDDEVTKQFLLQAQGILQEAAPQEFDAQKKSVGDLVARH</sequence>
<proteinExistence type="predicted"/>
<evidence type="ECO:0000313" key="1">
    <source>
        <dbReference type="EMBL" id="CUG86624.1"/>
    </source>
</evidence>
<evidence type="ECO:0000313" key="2">
    <source>
        <dbReference type="Proteomes" id="UP000051952"/>
    </source>
</evidence>
<keyword evidence="2" id="KW-1185">Reference proteome</keyword>
<organism evidence="1 2">
    <name type="scientific">Bodo saltans</name>
    <name type="common">Flagellated protozoan</name>
    <dbReference type="NCBI Taxonomy" id="75058"/>
    <lineage>
        <taxon>Eukaryota</taxon>
        <taxon>Discoba</taxon>
        <taxon>Euglenozoa</taxon>
        <taxon>Kinetoplastea</taxon>
        <taxon>Metakinetoplastina</taxon>
        <taxon>Eubodonida</taxon>
        <taxon>Bodonidae</taxon>
        <taxon>Bodo</taxon>
    </lineage>
</organism>
<protein>
    <submittedName>
        <fullName evidence="1">Uncharacterized protein</fullName>
    </submittedName>
</protein>
<dbReference type="Proteomes" id="UP000051952">
    <property type="component" value="Unassembled WGS sequence"/>
</dbReference>